<proteinExistence type="predicted"/>
<dbReference type="OrthoDB" id="7769014at2"/>
<gene>
    <name evidence="1" type="ORF">JSE7799_00577</name>
</gene>
<evidence type="ECO:0008006" key="3">
    <source>
        <dbReference type="Google" id="ProtNLM"/>
    </source>
</evidence>
<evidence type="ECO:0000313" key="1">
    <source>
        <dbReference type="EMBL" id="CUH21836.1"/>
    </source>
</evidence>
<dbReference type="Gene3D" id="3.90.1480.20">
    <property type="entry name" value="Glycosyl transferase family 29"/>
    <property type="match status" value="1"/>
</dbReference>
<reference evidence="1 2" key="1">
    <citation type="submission" date="2015-09" db="EMBL/GenBank/DDBJ databases">
        <authorList>
            <person name="Jackson K.R."/>
            <person name="Lunt B.L."/>
            <person name="Fisher J.N.B."/>
            <person name="Gardner A.V."/>
            <person name="Bailey M.E."/>
            <person name="Deus L.M."/>
            <person name="Earl A.S."/>
            <person name="Gibby P.D."/>
            <person name="Hartmann K.A."/>
            <person name="Liu J.E."/>
            <person name="Manci A.M."/>
            <person name="Nielsen D.A."/>
            <person name="Solomon M.B."/>
            <person name="Breakwell D.P."/>
            <person name="Burnett S.H."/>
            <person name="Grose J.H."/>
        </authorList>
    </citation>
    <scope>NUCLEOTIDE SEQUENCE [LARGE SCALE GENOMIC DNA]</scope>
    <source>
        <strain evidence="1 2">CECT 7799</strain>
    </source>
</reference>
<sequence length="255" mass="28333">MKIGSKRFRSAINGVARSVAFHPATPWGPDLLQPSLFLGKRVIVLGPAQTVFDDLNGTDVDAYDVVVRLNNGLLLSERDPEVLGRRTDLLLHNSREHGPRSAGAIPADLLKARRVGMLAFPYWRKNEHRQAYYAKKAELRRVDGPPLRLIPLDMMTAMRIDIGDRPPSVGATAIMFFLDAPIAEIAIHGFTFFETAYAAGYNDAVASPEDARAWVDARGTHEPTSEKQAIRTRLSRTEVAKVILGQGVRRHLFEK</sequence>
<dbReference type="RefSeq" id="WP_055662258.1">
    <property type="nucleotide sequence ID" value="NZ_CYPR01000034.1"/>
</dbReference>
<evidence type="ECO:0000313" key="2">
    <source>
        <dbReference type="Proteomes" id="UP000049455"/>
    </source>
</evidence>
<dbReference type="Proteomes" id="UP000049455">
    <property type="component" value="Unassembled WGS sequence"/>
</dbReference>
<dbReference type="STRING" id="313367.JSE7799_00577"/>
<dbReference type="InterPro" id="IPR038578">
    <property type="entry name" value="GT29-like_sf"/>
</dbReference>
<protein>
    <recommendedName>
        <fullName evidence="3">Glycosyltransferase family 29 (Sialyltransferase)</fullName>
    </recommendedName>
</protein>
<keyword evidence="2" id="KW-1185">Reference proteome</keyword>
<dbReference type="AlphaFoldDB" id="A0A0M7B9D4"/>
<name>A0A0M7B9D4_9RHOB</name>
<accession>A0A0M7B9D4</accession>
<dbReference type="EMBL" id="CYPR01000034">
    <property type="protein sequence ID" value="CUH21836.1"/>
    <property type="molecule type" value="Genomic_DNA"/>
</dbReference>
<organism evidence="1 2">
    <name type="scientific">Jannaschia seosinensis</name>
    <dbReference type="NCBI Taxonomy" id="313367"/>
    <lineage>
        <taxon>Bacteria</taxon>
        <taxon>Pseudomonadati</taxon>
        <taxon>Pseudomonadota</taxon>
        <taxon>Alphaproteobacteria</taxon>
        <taxon>Rhodobacterales</taxon>
        <taxon>Roseobacteraceae</taxon>
        <taxon>Jannaschia</taxon>
    </lineage>
</organism>